<gene>
    <name evidence="2" type="ORF">SAMN02745973_01147</name>
</gene>
<keyword evidence="1" id="KW-0812">Transmembrane</keyword>
<accession>A0A1T4LZ03</accession>
<organism evidence="2 3">
    <name type="scientific">Garciella nitratireducens DSM 15102</name>
    <dbReference type="NCBI Taxonomy" id="1121911"/>
    <lineage>
        <taxon>Bacteria</taxon>
        <taxon>Bacillati</taxon>
        <taxon>Bacillota</taxon>
        <taxon>Clostridia</taxon>
        <taxon>Eubacteriales</taxon>
        <taxon>Eubacteriaceae</taxon>
        <taxon>Garciella</taxon>
    </lineage>
</organism>
<keyword evidence="1" id="KW-1133">Transmembrane helix</keyword>
<sequence length="233" mass="27584">MEKAFKTISCWIIFITLPLIFLLNSIEITAFDLDFYGVQYDKNQVVENTGIKKPELMNVTKEMLQYLKGDRQDLKVYGEVNGQKQLIFNEKERTHMEDVKELFSKGFIFRNFSLVFFVISFIYLVFIKKEKRKVAKAIFLSATITILIFIVLGMIISTDFSKYFDIFHYIFFDNDLWQLDPKESILINLVPLGFFQSIVIRIALYFFGSLLFCILLSGWYLKKFKKTNYIFIK</sequence>
<feature type="transmembrane region" description="Helical" evidence="1">
    <location>
        <begin position="138"/>
        <end position="156"/>
    </location>
</feature>
<protein>
    <submittedName>
        <fullName evidence="2">Integral membrane protein TIGR01906</fullName>
    </submittedName>
</protein>
<reference evidence="2 3" key="1">
    <citation type="submission" date="2017-02" db="EMBL/GenBank/DDBJ databases">
        <authorList>
            <person name="Peterson S.W."/>
        </authorList>
    </citation>
    <scope>NUCLEOTIDE SEQUENCE [LARGE SCALE GENOMIC DNA]</scope>
    <source>
        <strain evidence="2 3">DSM 15102</strain>
    </source>
</reference>
<dbReference type="EMBL" id="FUWV01000005">
    <property type="protein sequence ID" value="SJZ59969.1"/>
    <property type="molecule type" value="Genomic_DNA"/>
</dbReference>
<feature type="transmembrane region" description="Helical" evidence="1">
    <location>
        <begin position="198"/>
        <end position="221"/>
    </location>
</feature>
<evidence type="ECO:0000313" key="2">
    <source>
        <dbReference type="EMBL" id="SJZ59969.1"/>
    </source>
</evidence>
<name>A0A1T4LZ03_9FIRM</name>
<evidence type="ECO:0000256" key="1">
    <source>
        <dbReference type="SAM" id="Phobius"/>
    </source>
</evidence>
<feature type="transmembrane region" description="Helical" evidence="1">
    <location>
        <begin position="7"/>
        <end position="26"/>
    </location>
</feature>
<dbReference type="AlphaFoldDB" id="A0A1T4LZ03"/>
<feature type="transmembrane region" description="Helical" evidence="1">
    <location>
        <begin position="107"/>
        <end position="126"/>
    </location>
</feature>
<dbReference type="Pfam" id="PF07314">
    <property type="entry name" value="Lit"/>
    <property type="match status" value="1"/>
</dbReference>
<evidence type="ECO:0000313" key="3">
    <source>
        <dbReference type="Proteomes" id="UP000196365"/>
    </source>
</evidence>
<dbReference type="Proteomes" id="UP000196365">
    <property type="component" value="Unassembled WGS sequence"/>
</dbReference>
<keyword evidence="1" id="KW-0472">Membrane</keyword>
<keyword evidence="3" id="KW-1185">Reference proteome</keyword>
<dbReference type="RefSeq" id="WP_087678590.1">
    <property type="nucleotide sequence ID" value="NZ_FUWV01000005.1"/>
</dbReference>
<dbReference type="InterPro" id="IPR010178">
    <property type="entry name" value="Lit"/>
</dbReference>
<dbReference type="NCBIfam" id="TIGR01906">
    <property type="entry name" value="integ_TIGR01906"/>
    <property type="match status" value="1"/>
</dbReference>
<proteinExistence type="predicted"/>
<dbReference type="OrthoDB" id="9813051at2"/>